<dbReference type="EMBL" id="GBXM01047297">
    <property type="protein sequence ID" value="JAH61280.1"/>
    <property type="molecule type" value="Transcribed_RNA"/>
</dbReference>
<name>A0A0E9U805_ANGAN</name>
<proteinExistence type="predicted"/>
<dbReference type="AlphaFoldDB" id="A0A0E9U805"/>
<reference evidence="1" key="1">
    <citation type="submission" date="2014-11" db="EMBL/GenBank/DDBJ databases">
        <authorList>
            <person name="Amaro Gonzalez C."/>
        </authorList>
    </citation>
    <scope>NUCLEOTIDE SEQUENCE</scope>
</reference>
<accession>A0A0E9U805</accession>
<sequence length="55" mass="6205">MFFFSFLFQRGLAVPRDRAVCPPASFLLILRRPSVLGALIRVCLLGLHLFCCHAN</sequence>
<organism evidence="1">
    <name type="scientific">Anguilla anguilla</name>
    <name type="common">European freshwater eel</name>
    <name type="synonym">Muraena anguilla</name>
    <dbReference type="NCBI Taxonomy" id="7936"/>
    <lineage>
        <taxon>Eukaryota</taxon>
        <taxon>Metazoa</taxon>
        <taxon>Chordata</taxon>
        <taxon>Craniata</taxon>
        <taxon>Vertebrata</taxon>
        <taxon>Euteleostomi</taxon>
        <taxon>Actinopterygii</taxon>
        <taxon>Neopterygii</taxon>
        <taxon>Teleostei</taxon>
        <taxon>Anguilliformes</taxon>
        <taxon>Anguillidae</taxon>
        <taxon>Anguilla</taxon>
    </lineage>
</organism>
<protein>
    <submittedName>
        <fullName evidence="1">Uncharacterized protein</fullName>
    </submittedName>
</protein>
<evidence type="ECO:0000313" key="1">
    <source>
        <dbReference type="EMBL" id="JAH61280.1"/>
    </source>
</evidence>
<reference evidence="1" key="2">
    <citation type="journal article" date="2015" name="Fish Shellfish Immunol.">
        <title>Early steps in the European eel (Anguilla anguilla)-Vibrio vulnificus interaction in the gills: Role of the RtxA13 toxin.</title>
        <authorList>
            <person name="Callol A."/>
            <person name="Pajuelo D."/>
            <person name="Ebbesson L."/>
            <person name="Teles M."/>
            <person name="MacKenzie S."/>
            <person name="Amaro C."/>
        </authorList>
    </citation>
    <scope>NUCLEOTIDE SEQUENCE</scope>
</reference>